<keyword evidence="11 14" id="KW-0819">tRNA processing</keyword>
<dbReference type="Proteomes" id="UP000186851">
    <property type="component" value="Chromosome"/>
</dbReference>
<evidence type="ECO:0000256" key="6">
    <source>
        <dbReference type="ARBA" id="ARBA00013709"/>
    </source>
</evidence>
<dbReference type="Pfam" id="PF01994">
    <property type="entry name" value="Trm56"/>
    <property type="match status" value="1"/>
</dbReference>
<feature type="binding site" evidence="14">
    <location>
        <position position="83"/>
    </location>
    <ligand>
        <name>S-adenosyl-L-methionine</name>
        <dbReference type="ChEBI" id="CHEBI:59789"/>
    </ligand>
</feature>
<sequence>MIGVLRLNHRFERDKRVSTHVFLTARALGADLGVFTGDKDESIINSLTETVRRWGGGFKVEYSEDYTQTIREFKNKGFKIVHLTMYGIPVKQKISELKNFKDILLIVGGAKVPREVYDLADYNISIGSQPHSEVAALAIFLHEYYEGRELDISFPDARLVVEPQEKGKKVLKRFQ</sequence>
<organism evidence="15 16">
    <name type="scientific">Odinarchaeota yellowstonii (strain LCB_4)</name>
    <dbReference type="NCBI Taxonomy" id="1841599"/>
    <lineage>
        <taxon>Archaea</taxon>
        <taxon>Promethearchaeati</taxon>
        <taxon>Candidatus Odinarchaeota</taxon>
        <taxon>Candidatus Odinarchaeia</taxon>
        <taxon>Candidatus Odinarchaeales</taxon>
        <taxon>Candidatus Odinarchaeaceae</taxon>
        <taxon>Candidatus Odinarchaeum</taxon>
    </lineage>
</organism>
<dbReference type="EMBL" id="CP091871">
    <property type="protein sequence ID" value="WEU40681.1"/>
    <property type="molecule type" value="Genomic_DNA"/>
</dbReference>
<dbReference type="PANTHER" id="PTHR42197">
    <property type="entry name" value="TRNA (CYTIDINE(56)-2'-O)-METHYLTRANSFERASE"/>
    <property type="match status" value="1"/>
</dbReference>
<comment type="caution">
    <text evidence="14">Lacks conserved residue(s) required for the propagation of feature annotation.</text>
</comment>
<comment type="catalytic activity">
    <reaction evidence="13 14">
        <text>cytidine(56) in tRNA + S-adenosyl-L-methionine = 2'-O-methylcytidine(56) in tRNA + S-adenosyl-L-homocysteine + H(+)</text>
        <dbReference type="Rhea" id="RHEA:42968"/>
        <dbReference type="Rhea" id="RHEA-COMP:10308"/>
        <dbReference type="Rhea" id="RHEA-COMP:10309"/>
        <dbReference type="ChEBI" id="CHEBI:15378"/>
        <dbReference type="ChEBI" id="CHEBI:57856"/>
        <dbReference type="ChEBI" id="CHEBI:59789"/>
        <dbReference type="ChEBI" id="CHEBI:74495"/>
        <dbReference type="ChEBI" id="CHEBI:82748"/>
        <dbReference type="EC" id="2.1.1.206"/>
    </reaction>
</comment>
<dbReference type="AlphaFoldDB" id="A0AAF0D2X4"/>
<comment type="function">
    <text evidence="1 14">Specifically catalyzes the AdoMet-dependent 2'-O-ribose methylation of cytidine at position 56 in tRNAs.</text>
</comment>
<dbReference type="EC" id="2.1.1.206" evidence="5 14"/>
<evidence type="ECO:0000256" key="3">
    <source>
        <dbReference type="ARBA" id="ARBA00010324"/>
    </source>
</evidence>
<dbReference type="SUPFAM" id="SSF75217">
    <property type="entry name" value="alpha/beta knot"/>
    <property type="match status" value="1"/>
</dbReference>
<evidence type="ECO:0000256" key="2">
    <source>
        <dbReference type="ARBA" id="ARBA00004496"/>
    </source>
</evidence>
<dbReference type="GO" id="GO:0005737">
    <property type="term" value="C:cytoplasm"/>
    <property type="evidence" value="ECO:0007669"/>
    <property type="project" value="UniProtKB-SubCell"/>
</dbReference>
<dbReference type="PIRSF" id="PIRSF016123">
    <property type="entry name" value="UCP016123"/>
    <property type="match status" value="1"/>
</dbReference>
<dbReference type="Gene3D" id="3.40.1280.10">
    <property type="match status" value="1"/>
</dbReference>
<evidence type="ECO:0000256" key="5">
    <source>
        <dbReference type="ARBA" id="ARBA00012624"/>
    </source>
</evidence>
<reference evidence="15" key="1">
    <citation type="journal article" date="2017" name="Nature">
        <title>Asgard archaea illuminate the origin of eukaryotic cellular complexity.</title>
        <authorList>
            <person name="Zaremba-Niedzwiedzka K."/>
            <person name="Caceres E.F."/>
            <person name="Saw J.H."/>
            <person name="Backstrom D."/>
            <person name="Juzokaite L."/>
            <person name="Vancaester E."/>
            <person name="Seitz K.W."/>
            <person name="Anantharaman K."/>
            <person name="Starnawski P."/>
            <person name="Kjeldsen K.U."/>
            <person name="Scott M.B."/>
            <person name="Nunoura T."/>
            <person name="Banfield J.F."/>
            <person name="Schramm A."/>
            <person name="Baker B.J."/>
            <person name="Spang A."/>
            <person name="Ettema T.J.G."/>
        </authorList>
    </citation>
    <scope>NUCLEOTIDE SEQUENCE</scope>
    <source>
        <strain evidence="15">LCB_4</strain>
    </source>
</reference>
<keyword evidence="10 14" id="KW-0949">S-adenosyl-L-methionine</keyword>
<evidence type="ECO:0000256" key="9">
    <source>
        <dbReference type="ARBA" id="ARBA00022679"/>
    </source>
</evidence>
<protein>
    <recommendedName>
        <fullName evidence="6 14">tRNA (cytidine(56)-2'-O)-methyltransferase</fullName>
        <ecNumber evidence="5 14">2.1.1.206</ecNumber>
    </recommendedName>
    <alternativeName>
        <fullName evidence="12 14">tRNA ribose 2'-O-methyltransferase aTrm56</fullName>
    </alternativeName>
</protein>
<accession>A0AAF0D2X4</accession>
<dbReference type="CDD" id="cd18083">
    <property type="entry name" value="aTrm56-like"/>
    <property type="match status" value="1"/>
</dbReference>
<evidence type="ECO:0000313" key="16">
    <source>
        <dbReference type="Proteomes" id="UP000186851"/>
    </source>
</evidence>
<dbReference type="InterPro" id="IPR029026">
    <property type="entry name" value="tRNA_m1G_MTases_N"/>
</dbReference>
<keyword evidence="9 14" id="KW-0808">Transferase</keyword>
<proteinExistence type="inferred from homology"/>
<evidence type="ECO:0000256" key="12">
    <source>
        <dbReference type="ARBA" id="ARBA00029826"/>
    </source>
</evidence>
<dbReference type="InterPro" id="IPR002845">
    <property type="entry name" value="tRNA_mtfrase_aTrm56"/>
</dbReference>
<dbReference type="InterPro" id="IPR029028">
    <property type="entry name" value="Alpha/beta_knot_MTases"/>
</dbReference>
<comment type="subunit">
    <text evidence="4 14">Homodimer.</text>
</comment>
<comment type="subcellular location">
    <subcellularLocation>
        <location evidence="2 14">Cytoplasm</location>
    </subcellularLocation>
</comment>
<reference evidence="15" key="2">
    <citation type="journal article" date="2022" name="Nat. Microbiol.">
        <title>A closed Candidatus Odinarchaeum chromosome exposes Asgard archaeal viruses.</title>
        <authorList>
            <person name="Tamarit D."/>
            <person name="Caceres E.F."/>
            <person name="Krupovic M."/>
            <person name="Nijland R."/>
            <person name="Eme L."/>
            <person name="Robinson N.P."/>
            <person name="Ettema T.J.G."/>
        </authorList>
    </citation>
    <scope>NUCLEOTIDE SEQUENCE</scope>
    <source>
        <strain evidence="15">LCB_4</strain>
    </source>
</reference>
<evidence type="ECO:0000256" key="13">
    <source>
        <dbReference type="ARBA" id="ARBA00047792"/>
    </source>
</evidence>
<gene>
    <name evidence="15" type="ORF">OdinLCB4_001775</name>
</gene>
<evidence type="ECO:0000256" key="14">
    <source>
        <dbReference type="HAMAP-Rule" id="MF_00077"/>
    </source>
</evidence>
<evidence type="ECO:0000256" key="1">
    <source>
        <dbReference type="ARBA" id="ARBA00003959"/>
    </source>
</evidence>
<dbReference type="KEGG" id="oyw:OdinLCB4_001775"/>
<dbReference type="GO" id="GO:0002128">
    <property type="term" value="P:tRNA nucleoside ribose methylation"/>
    <property type="evidence" value="ECO:0007669"/>
    <property type="project" value="UniProtKB-UniRule"/>
</dbReference>
<dbReference type="PANTHER" id="PTHR42197:SF1">
    <property type="entry name" value="TRNA (CYTIDINE(56)-2'-O)-METHYLTRANSFERASE"/>
    <property type="match status" value="1"/>
</dbReference>
<evidence type="ECO:0000256" key="8">
    <source>
        <dbReference type="ARBA" id="ARBA00022603"/>
    </source>
</evidence>
<evidence type="ECO:0000256" key="7">
    <source>
        <dbReference type="ARBA" id="ARBA00022490"/>
    </source>
</evidence>
<evidence type="ECO:0000256" key="11">
    <source>
        <dbReference type="ARBA" id="ARBA00022694"/>
    </source>
</evidence>
<evidence type="ECO:0000313" key="15">
    <source>
        <dbReference type="EMBL" id="WEU40681.1"/>
    </source>
</evidence>
<keyword evidence="8 14" id="KW-0489">Methyltransferase</keyword>
<comment type="similarity">
    <text evidence="3 14">Belongs to the aTrm56 family.</text>
</comment>
<evidence type="ECO:0000256" key="4">
    <source>
        <dbReference type="ARBA" id="ARBA00011738"/>
    </source>
</evidence>
<dbReference type="GO" id="GO:0106059">
    <property type="term" value="F:tRNA (cytidine(56)-2'-O)-methyltransferase activity"/>
    <property type="evidence" value="ECO:0007669"/>
    <property type="project" value="UniProtKB-EC"/>
</dbReference>
<evidence type="ECO:0000256" key="10">
    <source>
        <dbReference type="ARBA" id="ARBA00022691"/>
    </source>
</evidence>
<keyword evidence="7 14" id="KW-0963">Cytoplasm</keyword>
<dbReference type="HAMAP" id="MF_00077">
    <property type="entry name" value="tRNA_methyltr_aTrm56"/>
    <property type="match status" value="1"/>
</dbReference>
<name>A0AAF0D2X4_ODILC</name>